<feature type="non-terminal residue" evidence="1">
    <location>
        <position position="1"/>
    </location>
</feature>
<dbReference type="EMBL" id="JHEG02000002">
    <property type="protein sequence ID" value="KIE13835.1"/>
    <property type="molecule type" value="Genomic_DNA"/>
</dbReference>
<accession>A0A0C1RP89</accession>
<reference evidence="1" key="1">
    <citation type="journal article" date="2015" name="Genome Announc.">
        <title>Draft Genome Sequence of Tolypothrix boutellei Strain VB521301.</title>
        <authorList>
            <person name="Chandrababunaidu M.M."/>
            <person name="Singh D."/>
            <person name="Sen D."/>
            <person name="Bhan S."/>
            <person name="Das S."/>
            <person name="Gupta A."/>
            <person name="Adhikary S.P."/>
            <person name="Tripathy S."/>
        </authorList>
    </citation>
    <scope>NUCLEOTIDE SEQUENCE</scope>
    <source>
        <strain evidence="1">VB521301</strain>
    </source>
</reference>
<proteinExistence type="predicted"/>
<sequence length="173" mass="19127">ESSSRSQIFSFLEHPQPLATNESWVENLGGRQATGGSSRSQIFSIAKYKNFIPSNFAPKITNVDAETSNPLQIRKVPNASSNITNLQEKIADEIFETQDPPPIKKHPDSPPDVLVQIDTKILVLEQWRYDKLQAAIDDENLSEILGILEEIGVCGETAIQAIRAMQVGVKNAK</sequence>
<protein>
    <submittedName>
        <fullName evidence="1">Uncharacterized protein</fullName>
    </submittedName>
</protein>
<organism evidence="1">
    <name type="scientific">Tolypothrix bouteillei VB521301</name>
    <dbReference type="NCBI Taxonomy" id="1479485"/>
    <lineage>
        <taxon>Bacteria</taxon>
        <taxon>Bacillati</taxon>
        <taxon>Cyanobacteriota</taxon>
        <taxon>Cyanophyceae</taxon>
        <taxon>Nostocales</taxon>
        <taxon>Tolypothrichaceae</taxon>
        <taxon>Tolypothrix</taxon>
    </lineage>
</organism>
<dbReference type="AlphaFoldDB" id="A0A0C1RP89"/>
<evidence type="ECO:0000313" key="1">
    <source>
        <dbReference type="EMBL" id="KIE13835.1"/>
    </source>
</evidence>
<gene>
    <name evidence="1" type="ORF">DA73_0201750</name>
</gene>
<comment type="caution">
    <text evidence="1">The sequence shown here is derived from an EMBL/GenBank/DDBJ whole genome shotgun (WGS) entry which is preliminary data.</text>
</comment>
<name>A0A0C1RP89_9CYAN</name>